<proteinExistence type="predicted"/>
<comment type="caution">
    <text evidence="1">The sequence shown here is derived from an EMBL/GenBank/DDBJ whole genome shotgun (WGS) entry which is preliminary data.</text>
</comment>
<keyword evidence="2" id="KW-1185">Reference proteome</keyword>
<reference evidence="2" key="1">
    <citation type="submission" date="2015-07" db="EMBL/GenBank/DDBJ databases">
        <authorList>
            <person name="Teixeira M.M."/>
            <person name="Souza R.C."/>
            <person name="Almeida L.G."/>
            <person name="Vicente V.A."/>
            <person name="de Hoog S."/>
            <person name="Bocca A.L."/>
            <person name="de Almeida S.R."/>
            <person name="Vasconcelos A.T."/>
            <person name="Felipe M.S."/>
        </authorList>
    </citation>
    <scope>NUCLEOTIDE SEQUENCE [LARGE SCALE GENOMIC DNA]</scope>
    <source>
        <strain evidence="2">KSF</strain>
    </source>
</reference>
<accession>A0A1C1CBS5</accession>
<dbReference type="EMBL" id="LGRB01000017">
    <property type="protein sequence ID" value="OCT45955.1"/>
    <property type="molecule type" value="Genomic_DNA"/>
</dbReference>
<name>A0A1C1CBS5_9EURO</name>
<dbReference type="AlphaFoldDB" id="A0A1C1CBS5"/>
<dbReference type="Proteomes" id="UP000094526">
    <property type="component" value="Unassembled WGS sequence"/>
</dbReference>
<dbReference type="VEuPathDB" id="FungiDB:CLCR_00538"/>
<gene>
    <name evidence="1" type="ORF">CLCR_00538</name>
</gene>
<evidence type="ECO:0000313" key="2">
    <source>
        <dbReference type="Proteomes" id="UP000094526"/>
    </source>
</evidence>
<sequence length="73" mass="7748">MARGGGEVEVKEESSNHTDQLDFVLPYRRNAEHVVHVGSGAPVGLVPAPAFCLPQTPVQLVALGTFDNHSPVT</sequence>
<evidence type="ECO:0000313" key="1">
    <source>
        <dbReference type="EMBL" id="OCT45955.1"/>
    </source>
</evidence>
<protein>
    <submittedName>
        <fullName evidence="1">Uncharacterized protein</fullName>
    </submittedName>
</protein>
<organism evidence="1 2">
    <name type="scientific">Cladophialophora carrionii</name>
    <dbReference type="NCBI Taxonomy" id="86049"/>
    <lineage>
        <taxon>Eukaryota</taxon>
        <taxon>Fungi</taxon>
        <taxon>Dikarya</taxon>
        <taxon>Ascomycota</taxon>
        <taxon>Pezizomycotina</taxon>
        <taxon>Eurotiomycetes</taxon>
        <taxon>Chaetothyriomycetidae</taxon>
        <taxon>Chaetothyriales</taxon>
        <taxon>Herpotrichiellaceae</taxon>
        <taxon>Cladophialophora</taxon>
    </lineage>
</organism>